<dbReference type="SUPFAM" id="SSF55347">
    <property type="entry name" value="Glyceraldehyde-3-phosphate dehydrogenase-like, C-terminal domain"/>
    <property type="match status" value="1"/>
</dbReference>
<dbReference type="InterPro" id="IPR000683">
    <property type="entry name" value="Gfo/Idh/MocA-like_OxRdtase_N"/>
</dbReference>
<dbReference type="Pfam" id="PF01408">
    <property type="entry name" value="GFO_IDH_MocA"/>
    <property type="match status" value="1"/>
</dbReference>
<evidence type="ECO:0000313" key="5">
    <source>
        <dbReference type="Proteomes" id="UP000593892"/>
    </source>
</evidence>
<dbReference type="GO" id="GO:0000166">
    <property type="term" value="F:nucleotide binding"/>
    <property type="evidence" value="ECO:0007669"/>
    <property type="project" value="InterPro"/>
</dbReference>
<feature type="domain" description="Gfo/Idh/MocA-like oxidoreductase N-terminal" evidence="2">
    <location>
        <begin position="2"/>
        <end position="133"/>
    </location>
</feature>
<protein>
    <submittedName>
        <fullName evidence="4">Gfo/Idh/MocA family oxidoreductase</fullName>
    </submittedName>
</protein>
<dbReference type="SUPFAM" id="SSF51735">
    <property type="entry name" value="NAD(P)-binding Rossmann-fold domains"/>
    <property type="match status" value="1"/>
</dbReference>
<dbReference type="RefSeq" id="WP_194447640.1">
    <property type="nucleotide sequence ID" value="NZ_CP063849.1"/>
</dbReference>
<dbReference type="PANTHER" id="PTHR43818:SF11">
    <property type="entry name" value="BCDNA.GH03377"/>
    <property type="match status" value="1"/>
</dbReference>
<proteinExistence type="predicted"/>
<dbReference type="PANTHER" id="PTHR43818">
    <property type="entry name" value="BCDNA.GH03377"/>
    <property type="match status" value="1"/>
</dbReference>
<accession>A0A7S7SIZ1</accession>
<dbReference type="Gene3D" id="3.30.360.10">
    <property type="entry name" value="Dihydrodipicolinate Reductase, domain 2"/>
    <property type="match status" value="1"/>
</dbReference>
<keyword evidence="5" id="KW-1185">Reference proteome</keyword>
<dbReference type="EMBL" id="CP063849">
    <property type="protein sequence ID" value="QOY85971.1"/>
    <property type="molecule type" value="Genomic_DNA"/>
</dbReference>
<sequence length="388" mass="43107">MQIAIIGGGMIAHDQILPTIYQMQRLGLVGPVEVCARHAETLEKLASSDIIQRAFPGHLFQARTQPYAEVIAGLPPRQLVVVALPDDLHFDAVMTALRHDQHVLCVKPLVLTVAQSIEIENEARTRGLVVGIEYHKRFDDRSLLARRRYQSGLFGEFKLGTACLLEKWYYRHSNFQNWFTVDASDAFTYIGCHYIDLVAFVTGLRPTSVSVYGIKDKFPNGNEGWLWTDARVIWNNGACLNVQNALGFPDAAPGTNMQSLTMYCSNGQVGGWLHHSDQFRGMQYCYTANPGGDGMNTYAEPSPDYFQYVDVGGPGLTPVGYGYRSTAYIVERALEMQGRDLAARQQLLTQWDAAGVMATPANSRYNEAVVEAARQSIRDGGRMVSIQS</sequence>
<dbReference type="InterPro" id="IPR050463">
    <property type="entry name" value="Gfo/Idh/MocA_oxidrdct_glycsds"/>
</dbReference>
<dbReference type="Pfam" id="PF22725">
    <property type="entry name" value="GFO_IDH_MocA_C3"/>
    <property type="match status" value="1"/>
</dbReference>
<organism evidence="4 5">
    <name type="scientific">Paludibaculum fermentans</name>
    <dbReference type="NCBI Taxonomy" id="1473598"/>
    <lineage>
        <taxon>Bacteria</taxon>
        <taxon>Pseudomonadati</taxon>
        <taxon>Acidobacteriota</taxon>
        <taxon>Terriglobia</taxon>
        <taxon>Bryobacterales</taxon>
        <taxon>Bryobacteraceae</taxon>
        <taxon>Paludibaculum</taxon>
    </lineage>
</organism>
<name>A0A7S7SIZ1_PALFE</name>
<dbReference type="Proteomes" id="UP000593892">
    <property type="component" value="Chromosome"/>
</dbReference>
<gene>
    <name evidence="4" type="ORF">IRI77_24565</name>
</gene>
<dbReference type="KEGG" id="pfer:IRI77_24565"/>
<dbReference type="AlphaFoldDB" id="A0A7S7SIZ1"/>
<evidence type="ECO:0000259" key="2">
    <source>
        <dbReference type="Pfam" id="PF01408"/>
    </source>
</evidence>
<dbReference type="GO" id="GO:0016491">
    <property type="term" value="F:oxidoreductase activity"/>
    <property type="evidence" value="ECO:0007669"/>
    <property type="project" value="UniProtKB-KW"/>
</dbReference>
<dbReference type="InterPro" id="IPR055170">
    <property type="entry name" value="GFO_IDH_MocA-like_dom"/>
</dbReference>
<evidence type="ECO:0000313" key="4">
    <source>
        <dbReference type="EMBL" id="QOY85971.1"/>
    </source>
</evidence>
<dbReference type="InterPro" id="IPR036291">
    <property type="entry name" value="NAD(P)-bd_dom_sf"/>
</dbReference>
<evidence type="ECO:0000256" key="1">
    <source>
        <dbReference type="ARBA" id="ARBA00023002"/>
    </source>
</evidence>
<dbReference type="Gene3D" id="3.40.50.720">
    <property type="entry name" value="NAD(P)-binding Rossmann-like Domain"/>
    <property type="match status" value="1"/>
</dbReference>
<evidence type="ECO:0000259" key="3">
    <source>
        <dbReference type="Pfam" id="PF22725"/>
    </source>
</evidence>
<feature type="domain" description="GFO/IDH/MocA-like oxidoreductase" evidence="3">
    <location>
        <begin position="145"/>
        <end position="214"/>
    </location>
</feature>
<keyword evidence="1" id="KW-0560">Oxidoreductase</keyword>
<reference evidence="4 5" key="1">
    <citation type="submission" date="2020-10" db="EMBL/GenBank/DDBJ databases">
        <title>Complete genome sequence of Paludibaculum fermentans P105T, a facultatively anaerobic acidobacterium capable of dissimilatory Fe(III) reduction.</title>
        <authorList>
            <person name="Dedysh S.N."/>
            <person name="Beletsky A.V."/>
            <person name="Kulichevskaya I.S."/>
            <person name="Mardanov A.V."/>
            <person name="Ravin N.V."/>
        </authorList>
    </citation>
    <scope>NUCLEOTIDE SEQUENCE [LARGE SCALE GENOMIC DNA]</scope>
    <source>
        <strain evidence="4 5">P105</strain>
    </source>
</reference>